<sequence length="146" mass="16332">MFATRATFPPDACIEDPTRTVKLEGVEPSVQHGCHYSIFHRFILLGKSNRLDHITEVPYTSHPCIHSRISSDSALVTPRDNSDQFTFRHERTTRILPACILSTMLVPGTKHLIGDSTVRLVGFVAFLLVHCRYVGSSQYIVGFGFA</sequence>
<proteinExistence type="predicted"/>
<evidence type="ECO:0000313" key="2">
    <source>
        <dbReference type="Proteomes" id="UP000075883"/>
    </source>
</evidence>
<reference evidence="1" key="2">
    <citation type="submission" date="2020-05" db="UniProtKB">
        <authorList>
            <consortium name="EnsemblMetazoa"/>
        </authorList>
    </citation>
    <scope>IDENTIFICATION</scope>
    <source>
        <strain evidence="1">A-37</strain>
    </source>
</reference>
<keyword evidence="2" id="KW-1185">Reference proteome</keyword>
<name>A0A182MTD4_9DIPT</name>
<dbReference type="EMBL" id="AXCM01007964">
    <property type="status" value="NOT_ANNOTATED_CDS"/>
    <property type="molecule type" value="Genomic_DNA"/>
</dbReference>
<reference evidence="2" key="1">
    <citation type="submission" date="2013-09" db="EMBL/GenBank/DDBJ databases">
        <title>The Genome Sequence of Anopheles culicifacies species A.</title>
        <authorList>
            <consortium name="The Broad Institute Genomics Platform"/>
            <person name="Neafsey D.E."/>
            <person name="Besansky N."/>
            <person name="Howell P."/>
            <person name="Walton C."/>
            <person name="Young S.K."/>
            <person name="Zeng Q."/>
            <person name="Gargeya S."/>
            <person name="Fitzgerald M."/>
            <person name="Haas B."/>
            <person name="Abouelleil A."/>
            <person name="Allen A.W."/>
            <person name="Alvarado L."/>
            <person name="Arachchi H.M."/>
            <person name="Berlin A.M."/>
            <person name="Chapman S.B."/>
            <person name="Gainer-Dewar J."/>
            <person name="Goldberg J."/>
            <person name="Griggs A."/>
            <person name="Gujja S."/>
            <person name="Hansen M."/>
            <person name="Howarth C."/>
            <person name="Imamovic A."/>
            <person name="Ireland A."/>
            <person name="Larimer J."/>
            <person name="McCowan C."/>
            <person name="Murphy C."/>
            <person name="Pearson M."/>
            <person name="Poon T.W."/>
            <person name="Priest M."/>
            <person name="Roberts A."/>
            <person name="Saif S."/>
            <person name="Shea T."/>
            <person name="Sisk P."/>
            <person name="Sykes S."/>
            <person name="Wortman J."/>
            <person name="Nusbaum C."/>
            <person name="Birren B."/>
        </authorList>
    </citation>
    <scope>NUCLEOTIDE SEQUENCE [LARGE SCALE GENOMIC DNA]</scope>
    <source>
        <strain evidence="2">A-37</strain>
    </source>
</reference>
<accession>A0A182MTD4</accession>
<dbReference type="EMBL" id="AXCM01007963">
    <property type="status" value="NOT_ANNOTATED_CDS"/>
    <property type="molecule type" value="Genomic_DNA"/>
</dbReference>
<protein>
    <submittedName>
        <fullName evidence="1">Uncharacterized protein</fullName>
    </submittedName>
</protein>
<dbReference type="Proteomes" id="UP000075883">
    <property type="component" value="Unassembled WGS sequence"/>
</dbReference>
<dbReference type="AlphaFoldDB" id="A0A182MTD4"/>
<organism evidence="1 2">
    <name type="scientific">Anopheles culicifacies</name>
    <dbReference type="NCBI Taxonomy" id="139723"/>
    <lineage>
        <taxon>Eukaryota</taxon>
        <taxon>Metazoa</taxon>
        <taxon>Ecdysozoa</taxon>
        <taxon>Arthropoda</taxon>
        <taxon>Hexapoda</taxon>
        <taxon>Insecta</taxon>
        <taxon>Pterygota</taxon>
        <taxon>Neoptera</taxon>
        <taxon>Endopterygota</taxon>
        <taxon>Diptera</taxon>
        <taxon>Nematocera</taxon>
        <taxon>Culicoidea</taxon>
        <taxon>Culicidae</taxon>
        <taxon>Anophelinae</taxon>
        <taxon>Anopheles</taxon>
        <taxon>culicifacies species complex</taxon>
    </lineage>
</organism>
<dbReference type="EnsemblMetazoa" id="ACUA025819-RA">
    <property type="protein sequence ID" value="ACUA025819-PA"/>
    <property type="gene ID" value="ACUA025819"/>
</dbReference>
<evidence type="ECO:0000313" key="1">
    <source>
        <dbReference type="EnsemblMetazoa" id="ACUA025819-PA"/>
    </source>
</evidence>
<dbReference type="VEuPathDB" id="VectorBase:ACUA025819"/>